<feature type="transmembrane region" description="Helical" evidence="6">
    <location>
        <begin position="314"/>
        <end position="347"/>
    </location>
</feature>
<feature type="transmembrane region" description="Helical" evidence="6">
    <location>
        <begin position="288"/>
        <end position="308"/>
    </location>
</feature>
<dbReference type="Proteomes" id="UP000218796">
    <property type="component" value="Unassembled WGS sequence"/>
</dbReference>
<dbReference type="Gene3D" id="3.60.15.10">
    <property type="entry name" value="Ribonuclease Z/Hydroxyacylglutathione hydrolase-like"/>
    <property type="match status" value="1"/>
</dbReference>
<evidence type="ECO:0000313" key="9">
    <source>
        <dbReference type="Proteomes" id="UP000218796"/>
    </source>
</evidence>
<dbReference type="InterPro" id="IPR036866">
    <property type="entry name" value="RibonucZ/Hydroxyglut_hydro"/>
</dbReference>
<dbReference type="InterPro" id="IPR052159">
    <property type="entry name" value="Competence_DNA_uptake"/>
</dbReference>
<evidence type="ECO:0000256" key="1">
    <source>
        <dbReference type="ARBA" id="ARBA00004651"/>
    </source>
</evidence>
<keyword evidence="4 6" id="KW-1133">Transmembrane helix</keyword>
<dbReference type="GO" id="GO:0005886">
    <property type="term" value="C:plasma membrane"/>
    <property type="evidence" value="ECO:0007669"/>
    <property type="project" value="UniProtKB-SubCell"/>
</dbReference>
<dbReference type="OrthoDB" id="9761531at2"/>
<accession>A0A2A2MI03</accession>
<feature type="transmembrane region" description="Helical" evidence="6">
    <location>
        <begin position="38"/>
        <end position="63"/>
    </location>
</feature>
<dbReference type="SUPFAM" id="SSF56281">
    <property type="entry name" value="Metallo-hydrolase/oxidoreductase"/>
    <property type="match status" value="1"/>
</dbReference>
<dbReference type="NCBIfam" id="TIGR00360">
    <property type="entry name" value="ComEC_N-term"/>
    <property type="match status" value="1"/>
</dbReference>
<dbReference type="PANTHER" id="PTHR30619:SF1">
    <property type="entry name" value="RECOMBINATION PROTEIN 2"/>
    <property type="match status" value="1"/>
</dbReference>
<feature type="transmembrane region" description="Helical" evidence="6">
    <location>
        <begin position="231"/>
        <end position="250"/>
    </location>
</feature>
<protein>
    <submittedName>
        <fullName evidence="8">DNA internalization-related competence protein ComEC/Rec2</fullName>
    </submittedName>
</protein>
<dbReference type="InterPro" id="IPR001279">
    <property type="entry name" value="Metallo-B-lactamas"/>
</dbReference>
<dbReference type="AlphaFoldDB" id="A0A2A2MI03"/>
<evidence type="ECO:0000256" key="3">
    <source>
        <dbReference type="ARBA" id="ARBA00022692"/>
    </source>
</evidence>
<dbReference type="InterPro" id="IPR004797">
    <property type="entry name" value="Competence_ComEC/Rec2"/>
</dbReference>
<dbReference type="InterPro" id="IPR035681">
    <property type="entry name" value="ComA-like_MBL"/>
</dbReference>
<reference evidence="8 9" key="1">
    <citation type="submission" date="2017-08" db="EMBL/GenBank/DDBJ databases">
        <title>Draft Genome Sequence of Hafnia alvei CITHA-6 Isolated from Raw Bovine Milk.</title>
        <authorList>
            <person name="Culligan E.P."/>
            <person name="Mcsweeney A."/>
            <person name="O'Doherty C."/>
            <person name="Gleeson E."/>
            <person name="O'Riordan D."/>
            <person name="Sleator R.D."/>
        </authorList>
    </citation>
    <scope>NUCLEOTIDE SEQUENCE [LARGE SCALE GENOMIC DNA]</scope>
    <source>
        <strain evidence="8 9">CITHA-6</strain>
    </source>
</reference>
<dbReference type="NCBIfam" id="TIGR00361">
    <property type="entry name" value="ComEC_Rec2"/>
    <property type="match status" value="1"/>
</dbReference>
<evidence type="ECO:0000256" key="6">
    <source>
        <dbReference type="SAM" id="Phobius"/>
    </source>
</evidence>
<dbReference type="EMBL" id="NQMS01000001">
    <property type="protein sequence ID" value="PAV98459.1"/>
    <property type="molecule type" value="Genomic_DNA"/>
</dbReference>
<dbReference type="CDD" id="cd07731">
    <property type="entry name" value="ComA-like_MBL-fold"/>
    <property type="match status" value="1"/>
</dbReference>
<feature type="domain" description="Metallo-beta-lactamase" evidence="7">
    <location>
        <begin position="513"/>
        <end position="690"/>
    </location>
</feature>
<evidence type="ECO:0000313" key="8">
    <source>
        <dbReference type="EMBL" id="PAV98459.1"/>
    </source>
</evidence>
<gene>
    <name evidence="8" type="ORF">CJD50_03030</name>
</gene>
<dbReference type="Pfam" id="PF00753">
    <property type="entry name" value="Lactamase_B"/>
    <property type="match status" value="1"/>
</dbReference>
<feature type="transmembrane region" description="Helical" evidence="6">
    <location>
        <begin position="368"/>
        <end position="388"/>
    </location>
</feature>
<name>A0A2A2MI03_9GAMM</name>
<dbReference type="RefSeq" id="WP_039188804.1">
    <property type="nucleotide sequence ID" value="NZ_CAUFSP010000003.1"/>
</dbReference>
<feature type="transmembrane region" description="Helical" evidence="6">
    <location>
        <begin position="479"/>
        <end position="496"/>
    </location>
</feature>
<evidence type="ECO:0000256" key="5">
    <source>
        <dbReference type="ARBA" id="ARBA00023136"/>
    </source>
</evidence>
<dbReference type="Pfam" id="PF03772">
    <property type="entry name" value="Competence"/>
    <property type="match status" value="1"/>
</dbReference>
<comment type="caution">
    <text evidence="8">The sequence shown here is derived from an EMBL/GenBank/DDBJ whole genome shotgun (WGS) entry which is preliminary data.</text>
</comment>
<feature type="transmembrane region" description="Helical" evidence="6">
    <location>
        <begin position="12"/>
        <end position="32"/>
    </location>
</feature>
<dbReference type="PANTHER" id="PTHR30619">
    <property type="entry name" value="DNA INTERNALIZATION/COMPETENCE PROTEIN COMEC/REC2"/>
    <property type="match status" value="1"/>
</dbReference>
<feature type="transmembrane region" description="Helical" evidence="6">
    <location>
        <begin position="394"/>
        <end position="421"/>
    </location>
</feature>
<evidence type="ECO:0000256" key="2">
    <source>
        <dbReference type="ARBA" id="ARBA00022475"/>
    </source>
</evidence>
<keyword evidence="3 6" id="KW-0812">Transmembrane</keyword>
<dbReference type="SMART" id="SM00849">
    <property type="entry name" value="Lactamase_B"/>
    <property type="match status" value="1"/>
</dbReference>
<keyword evidence="5 6" id="KW-0472">Membrane</keyword>
<keyword evidence="2" id="KW-1003">Cell membrane</keyword>
<comment type="subcellular location">
    <subcellularLocation>
        <location evidence="1">Cell membrane</location>
        <topology evidence="1">Multi-pass membrane protein</topology>
    </subcellularLocation>
</comment>
<evidence type="ECO:0000259" key="7">
    <source>
        <dbReference type="SMART" id="SM00849"/>
    </source>
</evidence>
<organism evidence="8 9">
    <name type="scientific">Hafnia paralvei</name>
    <dbReference type="NCBI Taxonomy" id="546367"/>
    <lineage>
        <taxon>Bacteria</taxon>
        <taxon>Pseudomonadati</taxon>
        <taxon>Pseudomonadota</taxon>
        <taxon>Gammaproteobacteria</taxon>
        <taxon>Enterobacterales</taxon>
        <taxon>Hafniaceae</taxon>
        <taxon>Hafnia</taxon>
    </lineage>
</organism>
<proteinExistence type="predicted"/>
<feature type="transmembrane region" description="Helical" evidence="6">
    <location>
        <begin position="262"/>
        <end position="281"/>
    </location>
</feature>
<dbReference type="GO" id="GO:0030420">
    <property type="term" value="P:establishment of competence for transformation"/>
    <property type="evidence" value="ECO:0007669"/>
    <property type="project" value="InterPro"/>
</dbReference>
<evidence type="ECO:0000256" key="4">
    <source>
        <dbReference type="ARBA" id="ARBA00022989"/>
    </source>
</evidence>
<sequence>MRITLDESLQYLAFGCVSLMFLPSIPALPLVYGLLPVAVIIVFHHSAMVFKAALITLGVVWGISCAQRVLEPLQYPINHAANYTGEVISVALDSVSLQEKVVFRVAAINGTSVRHRFDTTLFWDSVHNPFCSGQRWSLVANLRPVHGRLNQGGYDAQRNSVSHHIVLQGAPTAYEKLSHECSWRQKMISQTLSVVPDTPSKSIIIALAFGERALLTDSQNSLFRMSGLSHLLAISGLHIALAAMLGWYGARALQWCFPLRWIHPYFPLFMMVSVGWVYVWLAGANPPAVRVGVAMVIIAGYRCFGRFISPRKSLFSVVCLMVVCEPLLLLSDSFWLSVVAVTSLLFWYWFAPLPARFTIAKRYIGLRLLHLQLGIALCLMPVQIYLFHGVSGGALWANFIAVPLVTYLVVPMILLGLATLWGADPFDAWHVAGFLLDRMQWVLAHLPTLWVDMSERDVWISLSVLMLFIAVRSFSKRGLLLWGLVQISVFLAFVSMQKTSEDEWRIHMFDVGHGLSIAIERQGRALLYDTGNKWEGGDVASSEIIPYLRWHGLALDGIIISHRDSDHSGGRASLQKAFPSAWVRSPDFKDFACYIGSRWQWQGINFTVLWPPRAVSEPKNNDSCVILVERRGRKLLLTGDIEKETEVKIVQRWRERLVADVLQVPHHGSNTSSSSLLLRTIKPENALSSSARYSPWHFPSPKVVERYRGQQVKWHDTAHSGEVIMTVKPSGWRISELKTQLNPRWYHGWFGVRGHNE</sequence>
<keyword evidence="9" id="KW-1185">Reference proteome</keyword>
<dbReference type="InterPro" id="IPR004477">
    <property type="entry name" value="ComEC_N"/>
</dbReference>